<keyword evidence="1" id="KW-0472">Membrane</keyword>
<feature type="transmembrane region" description="Helical" evidence="1">
    <location>
        <begin position="165"/>
        <end position="185"/>
    </location>
</feature>
<dbReference type="EMBL" id="BONY01000025">
    <property type="protein sequence ID" value="GIH06268.1"/>
    <property type="molecule type" value="Genomic_DNA"/>
</dbReference>
<dbReference type="Proteomes" id="UP000612899">
    <property type="component" value="Unassembled WGS sequence"/>
</dbReference>
<comment type="caution">
    <text evidence="2">The sequence shown here is derived from an EMBL/GenBank/DDBJ whole genome shotgun (WGS) entry which is preliminary data.</text>
</comment>
<keyword evidence="1" id="KW-0812">Transmembrane</keyword>
<keyword evidence="1" id="KW-1133">Transmembrane helix</keyword>
<name>A0A8J3VHT7_9ACTN</name>
<proteinExistence type="predicted"/>
<feature type="transmembrane region" description="Helical" evidence="1">
    <location>
        <begin position="134"/>
        <end position="153"/>
    </location>
</feature>
<reference evidence="2" key="1">
    <citation type="submission" date="2021-01" db="EMBL/GenBank/DDBJ databases">
        <title>Whole genome shotgun sequence of Rhizocola hellebori NBRC 109834.</title>
        <authorList>
            <person name="Komaki H."/>
            <person name="Tamura T."/>
        </authorList>
    </citation>
    <scope>NUCLEOTIDE SEQUENCE</scope>
    <source>
        <strain evidence="2">NBRC 109834</strain>
    </source>
</reference>
<protein>
    <submittedName>
        <fullName evidence="2">Uncharacterized protein</fullName>
    </submittedName>
</protein>
<feature type="transmembrane region" description="Helical" evidence="1">
    <location>
        <begin position="108"/>
        <end position="128"/>
    </location>
</feature>
<feature type="transmembrane region" description="Helical" evidence="1">
    <location>
        <begin position="12"/>
        <end position="36"/>
    </location>
</feature>
<evidence type="ECO:0000256" key="1">
    <source>
        <dbReference type="SAM" id="Phobius"/>
    </source>
</evidence>
<feature type="transmembrane region" description="Helical" evidence="1">
    <location>
        <begin position="341"/>
        <end position="366"/>
    </location>
</feature>
<dbReference type="AlphaFoldDB" id="A0A8J3VHT7"/>
<dbReference type="RefSeq" id="WP_203910084.1">
    <property type="nucleotide sequence ID" value="NZ_BONY01000025.1"/>
</dbReference>
<accession>A0A8J3VHT7</accession>
<keyword evidence="3" id="KW-1185">Reference proteome</keyword>
<organism evidence="2 3">
    <name type="scientific">Rhizocola hellebori</name>
    <dbReference type="NCBI Taxonomy" id="1392758"/>
    <lineage>
        <taxon>Bacteria</taxon>
        <taxon>Bacillati</taxon>
        <taxon>Actinomycetota</taxon>
        <taxon>Actinomycetes</taxon>
        <taxon>Micromonosporales</taxon>
        <taxon>Micromonosporaceae</taxon>
        <taxon>Rhizocola</taxon>
    </lineage>
</organism>
<evidence type="ECO:0000313" key="3">
    <source>
        <dbReference type="Proteomes" id="UP000612899"/>
    </source>
</evidence>
<feature type="transmembrane region" description="Helical" evidence="1">
    <location>
        <begin position="293"/>
        <end position="313"/>
    </location>
</feature>
<gene>
    <name evidence="2" type="ORF">Rhe02_43350</name>
</gene>
<sequence length="384" mass="39826">MNPNTRTFRTAAVTAAIAALVLCFPLALLIVAGLLLHRWTGGRALSTMDFPDRLLTAAVATLPDRRRDWGVAMIAELAGIEGRRARWQFASSSAAAALWLAPIGRWPVLAPVTAVVVAGGVTAGWATGAAVPGLGVFAASFAGIIGVMVMLAIAYSRRVRMPAPVATLLLGGAVAAAVTMTVTFMVRQPTAAEHLSIFGGIFLAAVLAGGLWIAVAAPRTNRLAPYLGIGVALVYAAGYLTLLRAGYHPQLEPGTQQTMQLLAIMWLVSGSAIVFPLASFAAASAGRSFRSGVYVGVWAISTSAALAYAVFLYEALRRYTIRPGLLLDGEPGPVGQNLGNALFWVLGAIIVIGLPSALVGAGLGALTRGQKAHVVPDAAPRWAE</sequence>
<evidence type="ECO:0000313" key="2">
    <source>
        <dbReference type="EMBL" id="GIH06268.1"/>
    </source>
</evidence>
<feature type="transmembrane region" description="Helical" evidence="1">
    <location>
        <begin position="262"/>
        <end position="281"/>
    </location>
</feature>
<feature type="transmembrane region" description="Helical" evidence="1">
    <location>
        <begin position="223"/>
        <end position="242"/>
    </location>
</feature>
<feature type="transmembrane region" description="Helical" evidence="1">
    <location>
        <begin position="197"/>
        <end position="216"/>
    </location>
</feature>